<keyword evidence="5" id="KW-1185">Reference proteome</keyword>
<dbReference type="PROSITE" id="PS51257">
    <property type="entry name" value="PROKAR_LIPOPROTEIN"/>
    <property type="match status" value="1"/>
</dbReference>
<dbReference type="RefSeq" id="WP_379928781.1">
    <property type="nucleotide sequence ID" value="NZ_JBHUMM010000010.1"/>
</dbReference>
<dbReference type="SUPFAM" id="SSF51445">
    <property type="entry name" value="(Trans)glycosidases"/>
    <property type="match status" value="1"/>
</dbReference>
<evidence type="ECO:0000256" key="3">
    <source>
        <dbReference type="SAM" id="SignalP"/>
    </source>
</evidence>
<evidence type="ECO:0000256" key="1">
    <source>
        <dbReference type="ARBA" id="ARBA00010837"/>
    </source>
</evidence>
<feature type="chain" id="PRO_5046087575" evidence="3">
    <location>
        <begin position="22"/>
        <end position="592"/>
    </location>
</feature>
<protein>
    <submittedName>
        <fullName evidence="4">Glycoside hydrolase family 66 protein</fullName>
    </submittedName>
</protein>
<evidence type="ECO:0000313" key="4">
    <source>
        <dbReference type="EMBL" id="MFD2671328.1"/>
    </source>
</evidence>
<evidence type="ECO:0000313" key="5">
    <source>
        <dbReference type="Proteomes" id="UP001597497"/>
    </source>
</evidence>
<sequence length="592" mass="67699">MFLKKKAIAIIVAAGLTVSVAGCSQDKEMSIMEVQSNGWIQGITTDLARYEPGTPVQFTLQADSQVDGSKLLVRYKHMNEVLKEETHELSGEELTWSWTPPKDDFRGYMVETFIQQDGSYIDQENIAVDVSSDWGKYPRYGYLADFHEMEDEERKQVIERLNRFHINGIQFYDWQYTHHIPLKWESEGVPAQTWPDIANRPVSYETVEDYIDLAHAYNMKAMNYNLLFGAYEGAEADGVKKEWGMFKDPKAKTQDTHPLPDSWASDIYLLNPANEEWQQYLFETEKEVFELLPFDGWHVDQLGDRGLRFDAKGKKIDLAQSYAPFLNNAKSEIDVDYVMNAVGQYGQAFLATQAPVKFLYTEVWGGHPQYRNLKGIIDENLRYSKGKLGTVLAAYMNYDHANAQGEFNTPGVLLTDAVIFAAGGSHLELGENMLAKEYFPNKNLSIPNELEQALVRYYDFAVAYENVLRDELEEIELTVTSEQMEISADAEKGKVWSFAKQKDNRTMIHLINFSDAVHMTWNDAVANQSEPQLKEQVEVTVEMSEKVSQVWMATPDAYEGSAVPVEFEQEGDQVKLTLPSLKYWDMIVMETE</sequence>
<feature type="signal peptide" evidence="3">
    <location>
        <begin position="1"/>
        <end position="21"/>
    </location>
</feature>
<dbReference type="Gene3D" id="2.60.40.10">
    <property type="entry name" value="Immunoglobulins"/>
    <property type="match status" value="1"/>
</dbReference>
<proteinExistence type="inferred from homology"/>
<dbReference type="InterPro" id="IPR013780">
    <property type="entry name" value="Glyco_hydro_b"/>
</dbReference>
<keyword evidence="2 3" id="KW-0732">Signal</keyword>
<name>A0ABW5R8L2_9BACL</name>
<dbReference type="InterPro" id="IPR017853">
    <property type="entry name" value="GH"/>
</dbReference>
<keyword evidence="4" id="KW-0378">Hydrolase</keyword>
<dbReference type="Gene3D" id="3.20.20.80">
    <property type="entry name" value="Glycosidases"/>
    <property type="match status" value="1"/>
</dbReference>
<comment type="similarity">
    <text evidence="1">Belongs to the glycosyl hydrolase 66 family.</text>
</comment>
<dbReference type="Proteomes" id="UP001597497">
    <property type="component" value="Unassembled WGS sequence"/>
</dbReference>
<organism evidence="4 5">
    <name type="scientific">Marinicrinis sediminis</name>
    <dbReference type="NCBI Taxonomy" id="1652465"/>
    <lineage>
        <taxon>Bacteria</taxon>
        <taxon>Bacillati</taxon>
        <taxon>Bacillota</taxon>
        <taxon>Bacilli</taxon>
        <taxon>Bacillales</taxon>
        <taxon>Paenibacillaceae</taxon>
    </lineage>
</organism>
<accession>A0ABW5R8L2</accession>
<dbReference type="InterPro" id="IPR025092">
    <property type="entry name" value="Glyco_hydro_66"/>
</dbReference>
<comment type="caution">
    <text evidence="4">The sequence shown here is derived from an EMBL/GenBank/DDBJ whole genome shotgun (WGS) entry which is preliminary data.</text>
</comment>
<evidence type="ECO:0000256" key="2">
    <source>
        <dbReference type="ARBA" id="ARBA00022729"/>
    </source>
</evidence>
<dbReference type="Gene3D" id="2.60.40.1180">
    <property type="entry name" value="Golgi alpha-mannosidase II"/>
    <property type="match status" value="1"/>
</dbReference>
<gene>
    <name evidence="4" type="ORF">ACFSUC_06880</name>
</gene>
<dbReference type="Pfam" id="PF13199">
    <property type="entry name" value="Glyco_hydro_66"/>
    <property type="match status" value="1"/>
</dbReference>
<dbReference type="GO" id="GO:0016787">
    <property type="term" value="F:hydrolase activity"/>
    <property type="evidence" value="ECO:0007669"/>
    <property type="project" value="UniProtKB-KW"/>
</dbReference>
<dbReference type="InterPro" id="IPR013783">
    <property type="entry name" value="Ig-like_fold"/>
</dbReference>
<reference evidence="5" key="1">
    <citation type="journal article" date="2019" name="Int. J. Syst. Evol. Microbiol.">
        <title>The Global Catalogue of Microorganisms (GCM) 10K type strain sequencing project: providing services to taxonomists for standard genome sequencing and annotation.</title>
        <authorList>
            <consortium name="The Broad Institute Genomics Platform"/>
            <consortium name="The Broad Institute Genome Sequencing Center for Infectious Disease"/>
            <person name="Wu L."/>
            <person name="Ma J."/>
        </authorList>
    </citation>
    <scope>NUCLEOTIDE SEQUENCE [LARGE SCALE GENOMIC DNA]</scope>
    <source>
        <strain evidence="5">KCTC 33676</strain>
    </source>
</reference>
<dbReference type="EMBL" id="JBHUMM010000010">
    <property type="protein sequence ID" value="MFD2671328.1"/>
    <property type="molecule type" value="Genomic_DNA"/>
</dbReference>
<dbReference type="CDD" id="cd14745">
    <property type="entry name" value="GH66"/>
    <property type="match status" value="1"/>
</dbReference>